<organism evidence="2 3">
    <name type="scientific">Alligator mississippiensis</name>
    <name type="common">American alligator</name>
    <dbReference type="NCBI Taxonomy" id="8496"/>
    <lineage>
        <taxon>Eukaryota</taxon>
        <taxon>Metazoa</taxon>
        <taxon>Chordata</taxon>
        <taxon>Craniata</taxon>
        <taxon>Vertebrata</taxon>
        <taxon>Euteleostomi</taxon>
        <taxon>Archelosauria</taxon>
        <taxon>Archosauria</taxon>
        <taxon>Crocodylia</taxon>
        <taxon>Alligatoridae</taxon>
        <taxon>Alligatorinae</taxon>
        <taxon>Alligator</taxon>
    </lineage>
</organism>
<reference evidence="2 3" key="1">
    <citation type="journal article" date="2012" name="Genome Biol.">
        <title>Sequencing three crocodilian genomes to illuminate the evolution of archosaurs and amniotes.</title>
        <authorList>
            <person name="St John J.A."/>
            <person name="Braun E.L."/>
            <person name="Isberg S.R."/>
            <person name="Miles L.G."/>
            <person name="Chong A.Y."/>
            <person name="Gongora J."/>
            <person name="Dalzell P."/>
            <person name="Moran C."/>
            <person name="Bed'hom B."/>
            <person name="Abzhanov A."/>
            <person name="Burgess S.C."/>
            <person name="Cooksey A.M."/>
            <person name="Castoe T.A."/>
            <person name="Crawford N.G."/>
            <person name="Densmore L.D."/>
            <person name="Drew J.C."/>
            <person name="Edwards S.V."/>
            <person name="Faircloth B.C."/>
            <person name="Fujita M.K."/>
            <person name="Greenwold M.J."/>
            <person name="Hoffmann F.G."/>
            <person name="Howard J.M."/>
            <person name="Iguchi T."/>
            <person name="Janes D.E."/>
            <person name="Khan S.Y."/>
            <person name="Kohno S."/>
            <person name="de Koning A.J."/>
            <person name="Lance S.L."/>
            <person name="McCarthy F.M."/>
            <person name="McCormack J.E."/>
            <person name="Merchant M.E."/>
            <person name="Peterson D.G."/>
            <person name="Pollock D.D."/>
            <person name="Pourmand N."/>
            <person name="Raney B.J."/>
            <person name="Roessler K.A."/>
            <person name="Sanford J.R."/>
            <person name="Sawyer R.H."/>
            <person name="Schmidt C.J."/>
            <person name="Triplett E.W."/>
            <person name="Tuberville T.D."/>
            <person name="Venegas-Anaya M."/>
            <person name="Howard J.T."/>
            <person name="Jarvis E.D."/>
            <person name="Guillette L.J.Jr."/>
            <person name="Glenn T.C."/>
            <person name="Green R.E."/>
            <person name="Ray D.A."/>
        </authorList>
    </citation>
    <scope>NUCLEOTIDE SEQUENCE [LARGE SCALE GENOMIC DNA]</scope>
    <source>
        <strain evidence="2">KSC_2009_1</strain>
    </source>
</reference>
<name>A0A151NUL0_ALLMI</name>
<evidence type="ECO:0000313" key="3">
    <source>
        <dbReference type="Proteomes" id="UP000050525"/>
    </source>
</evidence>
<gene>
    <name evidence="2" type="ORF">Y1Q_0009571</name>
</gene>
<dbReference type="AlphaFoldDB" id="A0A151NUL0"/>
<evidence type="ECO:0000313" key="2">
    <source>
        <dbReference type="EMBL" id="KYO40547.1"/>
    </source>
</evidence>
<keyword evidence="1" id="KW-1133">Transmembrane helix</keyword>
<protein>
    <submittedName>
        <fullName evidence="2">Uncharacterized protein</fullName>
    </submittedName>
</protein>
<keyword evidence="1" id="KW-0812">Transmembrane</keyword>
<dbReference type="Proteomes" id="UP000050525">
    <property type="component" value="Unassembled WGS sequence"/>
</dbReference>
<keyword evidence="3" id="KW-1185">Reference proteome</keyword>
<evidence type="ECO:0000256" key="1">
    <source>
        <dbReference type="SAM" id="Phobius"/>
    </source>
</evidence>
<proteinExistence type="predicted"/>
<sequence>MTNLTIEEGLQQLAVCASVFLLIKRLVSQRDTYISAHRERTGDNLLLRGKKTYVKLYFKTLSNLGALSVMVFVSTLVQVQVSWML</sequence>
<feature type="transmembrane region" description="Helical" evidence="1">
    <location>
        <begin position="56"/>
        <end position="77"/>
    </location>
</feature>
<accession>A0A151NUL0</accession>
<keyword evidence="1" id="KW-0472">Membrane</keyword>
<comment type="caution">
    <text evidence="2">The sequence shown here is derived from an EMBL/GenBank/DDBJ whole genome shotgun (WGS) entry which is preliminary data.</text>
</comment>
<dbReference type="EMBL" id="AKHW03001922">
    <property type="protein sequence ID" value="KYO40547.1"/>
    <property type="molecule type" value="Genomic_DNA"/>
</dbReference>